<dbReference type="InterPro" id="IPR053237">
    <property type="entry name" value="Natterin_C"/>
</dbReference>
<dbReference type="InterPro" id="IPR008998">
    <property type="entry name" value="Agglutinin"/>
</dbReference>
<accession>A0A8T0PH30</accession>
<dbReference type="PANTHER" id="PTHR39244:SF4">
    <property type="entry name" value="AGGLUTININ DOMAIN-CONTAINING PROTEIN"/>
    <property type="match status" value="1"/>
</dbReference>
<dbReference type="Pfam" id="PF07468">
    <property type="entry name" value="Agglutinin"/>
    <property type="match status" value="1"/>
</dbReference>
<dbReference type="PANTHER" id="PTHR39244">
    <property type="entry name" value="NATTERIN-4"/>
    <property type="match status" value="1"/>
</dbReference>
<dbReference type="SMART" id="SM00791">
    <property type="entry name" value="Agglutinin"/>
    <property type="match status" value="1"/>
</dbReference>
<dbReference type="AlphaFoldDB" id="A0A8T0PH30"/>
<dbReference type="InterPro" id="IPR004991">
    <property type="entry name" value="Aerolysin-like"/>
</dbReference>
<dbReference type="EMBL" id="CM029052">
    <property type="protein sequence ID" value="KAG2558486.1"/>
    <property type="molecule type" value="Genomic_DNA"/>
</dbReference>
<evidence type="ECO:0000259" key="1">
    <source>
        <dbReference type="SMART" id="SM00791"/>
    </source>
</evidence>
<dbReference type="Gene3D" id="2.80.10.50">
    <property type="match status" value="1"/>
</dbReference>
<comment type="caution">
    <text evidence="2">The sequence shown here is derived from an EMBL/GenBank/DDBJ whole genome shotgun (WGS) entry which is preliminary data.</text>
</comment>
<evidence type="ECO:0000313" key="3">
    <source>
        <dbReference type="Proteomes" id="UP000823388"/>
    </source>
</evidence>
<reference evidence="2" key="1">
    <citation type="submission" date="2020-05" db="EMBL/GenBank/DDBJ databases">
        <title>WGS assembly of Panicum virgatum.</title>
        <authorList>
            <person name="Lovell J.T."/>
            <person name="Jenkins J."/>
            <person name="Shu S."/>
            <person name="Juenger T.E."/>
            <person name="Schmutz J."/>
        </authorList>
    </citation>
    <scope>NUCLEOTIDE SEQUENCE</scope>
    <source>
        <strain evidence="2">AP13</strain>
    </source>
</reference>
<evidence type="ECO:0000313" key="2">
    <source>
        <dbReference type="EMBL" id="KAG2558486.1"/>
    </source>
</evidence>
<dbReference type="SUPFAM" id="SSF50382">
    <property type="entry name" value="Agglutinin"/>
    <property type="match status" value="1"/>
</dbReference>
<dbReference type="Pfam" id="PF03318">
    <property type="entry name" value="ETX_MTX2"/>
    <property type="match status" value="1"/>
</dbReference>
<dbReference type="Gene3D" id="2.170.15.10">
    <property type="entry name" value="Proaerolysin, chain A, domain 3"/>
    <property type="match status" value="1"/>
</dbReference>
<sequence>TSKSCVCNSLFMHHRFLHSQLGKYACVPSTPSISSYLHIASHEEADRQDGGLIDAFTLIDVSEQKQLPSYLAFKGDNGYFLGANMIEGYNYLQFSGEDIGDPRVLHTIYTNDDGVVRIKSNYFDLFWRRSPNWIWADSYDLTHNNSDTLFRVTTGDDFIALQNSGNNNFCKRLTTEGKTTRLQCYEPVVTRDIYDVDFRLSEARMYTKDVDGLYSQTVKNQTSTTNKTTITFTYSSTVATTWSSTVSMKMGIKTNLMSGVPFVFEGKIEVSAEFSGSYTWGKTETEQKQISKQVTVDVSPMKKVTIKAIGSNGQTDVLMNGQKVTKEFTDGMYFGVKTSNITFETIEEDL</sequence>
<proteinExistence type="predicted"/>
<name>A0A8T0PH30_PANVG</name>
<dbReference type="CDD" id="cd20216">
    <property type="entry name" value="PFM_HFR-2-like"/>
    <property type="match status" value="1"/>
</dbReference>
<protein>
    <recommendedName>
        <fullName evidence="1">Agglutinin domain-containing protein</fullName>
    </recommendedName>
</protein>
<gene>
    <name evidence="2" type="ORF">PVAP13_8NG268903</name>
</gene>
<organism evidence="2 3">
    <name type="scientific">Panicum virgatum</name>
    <name type="common">Blackwell switchgrass</name>
    <dbReference type="NCBI Taxonomy" id="38727"/>
    <lineage>
        <taxon>Eukaryota</taxon>
        <taxon>Viridiplantae</taxon>
        <taxon>Streptophyta</taxon>
        <taxon>Embryophyta</taxon>
        <taxon>Tracheophyta</taxon>
        <taxon>Spermatophyta</taxon>
        <taxon>Magnoliopsida</taxon>
        <taxon>Liliopsida</taxon>
        <taxon>Poales</taxon>
        <taxon>Poaceae</taxon>
        <taxon>PACMAD clade</taxon>
        <taxon>Panicoideae</taxon>
        <taxon>Panicodae</taxon>
        <taxon>Paniceae</taxon>
        <taxon>Panicinae</taxon>
        <taxon>Panicum</taxon>
        <taxon>Panicum sect. Hiantes</taxon>
    </lineage>
</organism>
<dbReference type="Proteomes" id="UP000823388">
    <property type="component" value="Chromosome 8N"/>
</dbReference>
<dbReference type="InterPro" id="IPR036242">
    <property type="entry name" value="Agglutinin_dom_sf"/>
</dbReference>
<keyword evidence="3" id="KW-1185">Reference proteome</keyword>
<feature type="non-terminal residue" evidence="2">
    <location>
        <position position="1"/>
    </location>
</feature>
<dbReference type="SUPFAM" id="SSF56973">
    <property type="entry name" value="Aerolisin/ETX pore-forming domain"/>
    <property type="match status" value="1"/>
</dbReference>
<feature type="domain" description="Agglutinin" evidence="1">
    <location>
        <begin position="65"/>
        <end position="198"/>
    </location>
</feature>